<dbReference type="PROSITE" id="PS51898">
    <property type="entry name" value="TYR_RECOMBINASE"/>
    <property type="match status" value="1"/>
</dbReference>
<dbReference type="CDD" id="cd00397">
    <property type="entry name" value="DNA_BRE_C"/>
    <property type="match status" value="1"/>
</dbReference>
<name>A0A5B8W6R6_9SPHI</name>
<keyword evidence="1" id="KW-0233">DNA recombination</keyword>
<organism evidence="3 4">
    <name type="scientific">Mucilaginibacter ginsenosidivorax</name>
    <dbReference type="NCBI Taxonomy" id="862126"/>
    <lineage>
        <taxon>Bacteria</taxon>
        <taxon>Pseudomonadati</taxon>
        <taxon>Bacteroidota</taxon>
        <taxon>Sphingobacteriia</taxon>
        <taxon>Sphingobacteriales</taxon>
        <taxon>Sphingobacteriaceae</taxon>
        <taxon>Mucilaginibacter</taxon>
    </lineage>
</organism>
<sequence>MYTGLKIVSSDDLKHRSYIIYYFNGERCREYNGNSLNLKIFPNKASTLKEKAKLLSKLLFEIQKALEKGWNPLVVIKAEPVPAPTPATLRHTIEQAFKEVQIEKLASPLSDKYKREIKLLVKDFLLYLSENEKCKPINELQSDIIETYLNQFKATSVYYMSKRRLLAVFFAEFVRKKYIPDNIIKSTPRVKTKASLHKIYTKEQLHAILKFLKVNHPNLYLCALLSYGCLLRPHQEIRFLKKKHFNEDFSTISLSGSENKSARVRVVAVPKYLQDTLRDRLTEIVDPETNIFTMEEWSFNEYYFSMNWTRLRGDMLTAKILQEDQTIYSFRHTATVDIFKRTKDLHILQQLLGHSTMIVTLKYLRGLGELNSEELRSVLPDLELA</sequence>
<keyword evidence="4" id="KW-1185">Reference proteome</keyword>
<dbReference type="SUPFAM" id="SSF56349">
    <property type="entry name" value="DNA breaking-rejoining enzymes"/>
    <property type="match status" value="1"/>
</dbReference>
<dbReference type="EMBL" id="CP042437">
    <property type="protein sequence ID" value="QEC79700.1"/>
    <property type="molecule type" value="Genomic_DNA"/>
</dbReference>
<evidence type="ECO:0000313" key="3">
    <source>
        <dbReference type="EMBL" id="QEC79700.1"/>
    </source>
</evidence>
<evidence type="ECO:0000259" key="2">
    <source>
        <dbReference type="PROSITE" id="PS51898"/>
    </source>
</evidence>
<gene>
    <name evidence="3" type="ORF">FSB76_28490</name>
</gene>
<dbReference type="InterPro" id="IPR011010">
    <property type="entry name" value="DNA_brk_join_enz"/>
</dbReference>
<dbReference type="RefSeq" id="WP_147059550.1">
    <property type="nucleotide sequence ID" value="NZ_CP042437.1"/>
</dbReference>
<reference evidence="3 4" key="1">
    <citation type="journal article" date="2013" name="J. Microbiol.">
        <title>Mucilaginibacter ginsenosidivorax sp. nov., with ginsenoside converting activity isolated from sediment.</title>
        <authorList>
            <person name="Kim J.K."/>
            <person name="Choi T.E."/>
            <person name="Liu Q.M."/>
            <person name="Park H.Y."/>
            <person name="Yi T.H."/>
            <person name="Yoon M.H."/>
            <person name="Kim S.C."/>
            <person name="Im W.T."/>
        </authorList>
    </citation>
    <scope>NUCLEOTIDE SEQUENCE [LARGE SCALE GENOMIC DNA]</scope>
    <source>
        <strain evidence="3 4">KHI28</strain>
    </source>
</reference>
<feature type="domain" description="Tyr recombinase" evidence="2">
    <location>
        <begin position="195"/>
        <end position="380"/>
    </location>
</feature>
<evidence type="ECO:0000256" key="1">
    <source>
        <dbReference type="ARBA" id="ARBA00023172"/>
    </source>
</evidence>
<dbReference type="KEGG" id="mgk:FSB76_28490"/>
<dbReference type="AlphaFoldDB" id="A0A5B8W6R6"/>
<evidence type="ECO:0000313" key="4">
    <source>
        <dbReference type="Proteomes" id="UP000321362"/>
    </source>
</evidence>
<dbReference type="GO" id="GO:0003677">
    <property type="term" value="F:DNA binding"/>
    <property type="evidence" value="ECO:0007669"/>
    <property type="project" value="InterPro"/>
</dbReference>
<dbReference type="Gene3D" id="1.10.443.10">
    <property type="entry name" value="Intergrase catalytic core"/>
    <property type="match status" value="1"/>
</dbReference>
<dbReference type="GO" id="GO:0015074">
    <property type="term" value="P:DNA integration"/>
    <property type="evidence" value="ECO:0007669"/>
    <property type="project" value="InterPro"/>
</dbReference>
<dbReference type="InterPro" id="IPR013762">
    <property type="entry name" value="Integrase-like_cat_sf"/>
</dbReference>
<protein>
    <submittedName>
        <fullName evidence="3">Site-specific integrase</fullName>
    </submittedName>
</protein>
<dbReference type="GO" id="GO:0006310">
    <property type="term" value="P:DNA recombination"/>
    <property type="evidence" value="ECO:0007669"/>
    <property type="project" value="UniProtKB-KW"/>
</dbReference>
<dbReference type="Proteomes" id="UP000321362">
    <property type="component" value="Chromosome"/>
</dbReference>
<dbReference type="OrthoDB" id="9806835at2"/>
<proteinExistence type="predicted"/>
<dbReference type="InterPro" id="IPR002104">
    <property type="entry name" value="Integrase_catalytic"/>
</dbReference>
<accession>A0A5B8W6R6</accession>
<dbReference type="Pfam" id="PF00589">
    <property type="entry name" value="Phage_integrase"/>
    <property type="match status" value="1"/>
</dbReference>